<dbReference type="PRINTS" id="PR00409">
    <property type="entry name" value="PHDIOXRDTASE"/>
</dbReference>
<dbReference type="InParanoid" id="A0A1Y5TS73"/>
<dbReference type="EC" id="1.-.-.-" evidence="9"/>
<evidence type="ECO:0000313" key="10">
    <source>
        <dbReference type="Proteomes" id="UP000193200"/>
    </source>
</evidence>
<keyword evidence="10" id="KW-1185">Reference proteome</keyword>
<feature type="domain" description="FAD-binding FR-type" evidence="8">
    <location>
        <begin position="3"/>
        <end position="105"/>
    </location>
</feature>
<dbReference type="SUPFAM" id="SSF63380">
    <property type="entry name" value="Riboflavin synthase domain-like"/>
    <property type="match status" value="1"/>
</dbReference>
<keyword evidence="2" id="KW-0001">2Fe-2S</keyword>
<evidence type="ECO:0000259" key="7">
    <source>
        <dbReference type="PROSITE" id="PS51085"/>
    </source>
</evidence>
<dbReference type="Gene3D" id="3.40.50.80">
    <property type="entry name" value="Nucleotide-binding domain of ferredoxin-NADP reductase (FNR) module"/>
    <property type="match status" value="1"/>
</dbReference>
<dbReference type="EMBL" id="FWFR01000003">
    <property type="protein sequence ID" value="SLN70980.1"/>
    <property type="molecule type" value="Genomic_DNA"/>
</dbReference>
<dbReference type="InterPro" id="IPR001433">
    <property type="entry name" value="OxRdtase_FAD/NAD-bd"/>
</dbReference>
<dbReference type="AlphaFoldDB" id="A0A1Y5TS73"/>
<proteinExistence type="predicted"/>
<dbReference type="Pfam" id="PF00111">
    <property type="entry name" value="Fer2"/>
    <property type="match status" value="1"/>
</dbReference>
<dbReference type="InterPro" id="IPR012675">
    <property type="entry name" value="Beta-grasp_dom_sf"/>
</dbReference>
<evidence type="ECO:0000256" key="1">
    <source>
        <dbReference type="ARBA" id="ARBA00022630"/>
    </source>
</evidence>
<protein>
    <submittedName>
        <fullName evidence="9">Phenoxybenzoate dioxygenase subunit beta</fullName>
        <ecNumber evidence="9">1.-.-.-</ecNumber>
    </submittedName>
</protein>
<dbReference type="PROSITE" id="PS51085">
    <property type="entry name" value="2FE2S_FER_2"/>
    <property type="match status" value="1"/>
</dbReference>
<dbReference type="GO" id="GO:0051213">
    <property type="term" value="F:dioxygenase activity"/>
    <property type="evidence" value="ECO:0007669"/>
    <property type="project" value="UniProtKB-KW"/>
</dbReference>
<evidence type="ECO:0000256" key="5">
    <source>
        <dbReference type="ARBA" id="ARBA00023004"/>
    </source>
</evidence>
<dbReference type="SUPFAM" id="SSF54292">
    <property type="entry name" value="2Fe-2S ferredoxin-like"/>
    <property type="match status" value="1"/>
</dbReference>
<keyword evidence="5" id="KW-0408">Iron</keyword>
<dbReference type="RefSeq" id="WP_085884685.1">
    <property type="nucleotide sequence ID" value="NZ_FWFR01000003.1"/>
</dbReference>
<dbReference type="Pfam" id="PF00175">
    <property type="entry name" value="NAD_binding_1"/>
    <property type="match status" value="1"/>
</dbReference>
<evidence type="ECO:0000256" key="2">
    <source>
        <dbReference type="ARBA" id="ARBA00022714"/>
    </source>
</evidence>
<keyword evidence="9" id="KW-0223">Dioxygenase</keyword>
<evidence type="ECO:0000313" key="9">
    <source>
        <dbReference type="EMBL" id="SLN70980.1"/>
    </source>
</evidence>
<keyword evidence="6" id="KW-0411">Iron-sulfur</keyword>
<dbReference type="CDD" id="cd06185">
    <property type="entry name" value="PDR_like"/>
    <property type="match status" value="1"/>
</dbReference>
<dbReference type="Gene3D" id="3.10.20.30">
    <property type="match status" value="1"/>
</dbReference>
<dbReference type="SUPFAM" id="SSF52343">
    <property type="entry name" value="Ferredoxin reductase-like, C-terminal NADP-linked domain"/>
    <property type="match status" value="1"/>
</dbReference>
<evidence type="ECO:0000256" key="3">
    <source>
        <dbReference type="ARBA" id="ARBA00022723"/>
    </source>
</evidence>
<dbReference type="PANTHER" id="PTHR47354">
    <property type="entry name" value="NADH OXIDOREDUCTASE HCR"/>
    <property type="match status" value="1"/>
</dbReference>
<dbReference type="InterPro" id="IPR001041">
    <property type="entry name" value="2Fe-2S_ferredoxin-type"/>
</dbReference>
<sequence>MNEQQQRLRVSDIRAEARDVLLVELRSPDGGALPPFEPGAHLEIVLPNGLIRHYSLANDSRERDRYLIGVGRAENSRGGSDHVHREIRCGQDLTVTGPRNNFPLAPHGGRYVFVAGGIGITPIMAMIRWCAANGRDWHLHYASRSRQRAAFYEELRVLGGDRVSFHFDDETGHVLDAKAALATPEADETVYCCGPQPLMQAVEAATVDRPEGSVRFEYFTAPASDPAASGEATGFSVHLQKSGRTLTVPADKSILEVLEENGFSIPFSCREGLCRTCETKVCAGDIEHRDYVLSDEEQQAGDTMMLCVSRAKSDSLVLDL</sequence>
<dbReference type="FunCoup" id="A0A1Y5TS73">
    <property type="interactions" value="85"/>
</dbReference>
<dbReference type="InterPro" id="IPR017927">
    <property type="entry name" value="FAD-bd_FR_type"/>
</dbReference>
<evidence type="ECO:0000256" key="4">
    <source>
        <dbReference type="ARBA" id="ARBA00023002"/>
    </source>
</evidence>
<name>A0A1Y5TS73_9PROT</name>
<keyword evidence="3" id="KW-0479">Metal-binding</keyword>
<dbReference type="PROSITE" id="PS51384">
    <property type="entry name" value="FAD_FR"/>
    <property type="match status" value="1"/>
</dbReference>
<dbReference type="InterPro" id="IPR039261">
    <property type="entry name" value="FNR_nucleotide-bd"/>
</dbReference>
<reference evidence="9 10" key="1">
    <citation type="submission" date="2017-03" db="EMBL/GenBank/DDBJ databases">
        <authorList>
            <person name="Afonso C.L."/>
            <person name="Miller P.J."/>
            <person name="Scott M.A."/>
            <person name="Spackman E."/>
            <person name="Goraichik I."/>
            <person name="Dimitrov K.M."/>
            <person name="Suarez D.L."/>
            <person name="Swayne D.E."/>
        </authorList>
    </citation>
    <scope>NUCLEOTIDE SEQUENCE [LARGE SCALE GENOMIC DNA]</scope>
    <source>
        <strain evidence="9 10">CECT 7691</strain>
    </source>
</reference>
<organism evidence="9 10">
    <name type="scientific">Oceanibacterium hippocampi</name>
    <dbReference type="NCBI Taxonomy" id="745714"/>
    <lineage>
        <taxon>Bacteria</taxon>
        <taxon>Pseudomonadati</taxon>
        <taxon>Pseudomonadota</taxon>
        <taxon>Alphaproteobacteria</taxon>
        <taxon>Sneathiellales</taxon>
        <taxon>Sneathiellaceae</taxon>
        <taxon>Oceanibacterium</taxon>
    </lineage>
</organism>
<dbReference type="Proteomes" id="UP000193200">
    <property type="component" value="Unassembled WGS sequence"/>
</dbReference>
<keyword evidence="1" id="KW-0285">Flavoprotein</keyword>
<feature type="domain" description="2Fe-2S ferredoxin-type" evidence="7">
    <location>
        <begin position="235"/>
        <end position="320"/>
    </location>
</feature>
<accession>A0A1Y5TS73</accession>
<dbReference type="InterPro" id="IPR017938">
    <property type="entry name" value="Riboflavin_synthase-like_b-brl"/>
</dbReference>
<evidence type="ECO:0000259" key="8">
    <source>
        <dbReference type="PROSITE" id="PS51384"/>
    </source>
</evidence>
<dbReference type="GO" id="GO:0046872">
    <property type="term" value="F:metal ion binding"/>
    <property type="evidence" value="ECO:0007669"/>
    <property type="project" value="UniProtKB-KW"/>
</dbReference>
<dbReference type="PANTHER" id="PTHR47354:SF1">
    <property type="entry name" value="CARNITINE MONOOXYGENASE REDUCTASE SUBUNIT"/>
    <property type="match status" value="1"/>
</dbReference>
<dbReference type="InterPro" id="IPR050415">
    <property type="entry name" value="MRET"/>
</dbReference>
<keyword evidence="4 9" id="KW-0560">Oxidoreductase</keyword>
<dbReference type="Gene3D" id="2.40.30.10">
    <property type="entry name" value="Translation factors"/>
    <property type="match status" value="1"/>
</dbReference>
<dbReference type="GO" id="GO:0051537">
    <property type="term" value="F:2 iron, 2 sulfur cluster binding"/>
    <property type="evidence" value="ECO:0007669"/>
    <property type="project" value="UniProtKB-KW"/>
</dbReference>
<dbReference type="CDD" id="cd00207">
    <property type="entry name" value="fer2"/>
    <property type="match status" value="1"/>
</dbReference>
<dbReference type="InterPro" id="IPR036010">
    <property type="entry name" value="2Fe-2S_ferredoxin-like_sf"/>
</dbReference>
<gene>
    <name evidence="9" type="primary">pobB_4</name>
    <name evidence="9" type="ORF">OCH7691_03332</name>
</gene>
<evidence type="ECO:0000256" key="6">
    <source>
        <dbReference type="ARBA" id="ARBA00023014"/>
    </source>
</evidence>
<dbReference type="OrthoDB" id="9786134at2"/>